<evidence type="ECO:0000313" key="4">
    <source>
        <dbReference type="EMBL" id="MDT0380414.1"/>
    </source>
</evidence>
<dbReference type="Gene3D" id="3.30.70.1060">
    <property type="entry name" value="Dimeric alpha+beta barrel"/>
    <property type="match status" value="1"/>
</dbReference>
<protein>
    <submittedName>
        <fullName evidence="4">YciI family protein</fullName>
    </submittedName>
</protein>
<dbReference type="PANTHER" id="PTHR35174">
    <property type="entry name" value="BLL7171 PROTEIN-RELATED"/>
    <property type="match status" value="1"/>
</dbReference>
<feature type="region of interest" description="Disordered" evidence="2">
    <location>
        <begin position="115"/>
        <end position="139"/>
    </location>
</feature>
<dbReference type="Pfam" id="PF03795">
    <property type="entry name" value="YCII"/>
    <property type="match status" value="1"/>
</dbReference>
<dbReference type="InterPro" id="IPR005545">
    <property type="entry name" value="YCII"/>
</dbReference>
<keyword evidence="5" id="KW-1185">Reference proteome</keyword>
<proteinExistence type="inferred from homology"/>
<evidence type="ECO:0000259" key="3">
    <source>
        <dbReference type="Pfam" id="PF03795"/>
    </source>
</evidence>
<comment type="similarity">
    <text evidence="1">Belongs to the YciI family.</text>
</comment>
<dbReference type="InterPro" id="IPR011008">
    <property type="entry name" value="Dimeric_a/b-barrel"/>
</dbReference>
<organism evidence="4 5">
    <name type="scientific">Streptomyces hazeniae</name>
    <dbReference type="NCBI Taxonomy" id="3075538"/>
    <lineage>
        <taxon>Bacteria</taxon>
        <taxon>Bacillati</taxon>
        <taxon>Actinomycetota</taxon>
        <taxon>Actinomycetes</taxon>
        <taxon>Kitasatosporales</taxon>
        <taxon>Streptomycetaceae</taxon>
        <taxon>Streptomyces</taxon>
    </lineage>
</organism>
<name>A0ABU2NTV3_9ACTN</name>
<dbReference type="Proteomes" id="UP001183414">
    <property type="component" value="Unassembled WGS sequence"/>
</dbReference>
<evidence type="ECO:0000256" key="2">
    <source>
        <dbReference type="SAM" id="MobiDB-lite"/>
    </source>
</evidence>
<evidence type="ECO:0000256" key="1">
    <source>
        <dbReference type="ARBA" id="ARBA00007689"/>
    </source>
</evidence>
<comment type="caution">
    <text evidence="4">The sequence shown here is derived from an EMBL/GenBank/DDBJ whole genome shotgun (WGS) entry which is preliminary data.</text>
</comment>
<dbReference type="RefSeq" id="WP_311674169.1">
    <property type="nucleotide sequence ID" value="NZ_JAVREQ010000014.1"/>
</dbReference>
<sequence length="139" mass="15116">MKYMLMLMSAQKYYDAMSGNPSPGAPAWSESELKAMFQHMEKLNQDLVASGEWVDAQGLAEPSQTRLVTADKDGRPVVSDGPFGETKEVLAGYWIVDVETPERAYEIAARAYSCPVPEGSDPEPAVVVRPVPDGPPDQA</sequence>
<dbReference type="EMBL" id="JAVREQ010000014">
    <property type="protein sequence ID" value="MDT0380414.1"/>
    <property type="molecule type" value="Genomic_DNA"/>
</dbReference>
<evidence type="ECO:0000313" key="5">
    <source>
        <dbReference type="Proteomes" id="UP001183414"/>
    </source>
</evidence>
<feature type="domain" description="YCII-related" evidence="3">
    <location>
        <begin position="22"/>
        <end position="110"/>
    </location>
</feature>
<dbReference type="SUPFAM" id="SSF54909">
    <property type="entry name" value="Dimeric alpha+beta barrel"/>
    <property type="match status" value="1"/>
</dbReference>
<reference evidence="5" key="1">
    <citation type="submission" date="2023-07" db="EMBL/GenBank/DDBJ databases">
        <title>30 novel species of actinomycetes from the DSMZ collection.</title>
        <authorList>
            <person name="Nouioui I."/>
        </authorList>
    </citation>
    <scope>NUCLEOTIDE SEQUENCE [LARGE SCALE GENOMIC DNA]</scope>
    <source>
        <strain evidence="5">DSM 42041</strain>
    </source>
</reference>
<accession>A0ABU2NTV3</accession>
<dbReference type="PANTHER" id="PTHR35174:SF3">
    <property type="entry name" value="BLL7171 PROTEIN"/>
    <property type="match status" value="1"/>
</dbReference>
<gene>
    <name evidence="4" type="ORF">RM572_16800</name>
</gene>